<dbReference type="Proteomes" id="UP000410492">
    <property type="component" value="Unassembled WGS sequence"/>
</dbReference>
<dbReference type="EMBL" id="CAACVG010006902">
    <property type="protein sequence ID" value="VEN42469.1"/>
    <property type="molecule type" value="Genomic_DNA"/>
</dbReference>
<accession>A0A653C5U2</accession>
<feature type="non-terminal residue" evidence="1">
    <location>
        <position position="1"/>
    </location>
</feature>
<evidence type="ECO:0000313" key="2">
    <source>
        <dbReference type="Proteomes" id="UP000410492"/>
    </source>
</evidence>
<protein>
    <submittedName>
        <fullName evidence="1">Uncharacterized protein</fullName>
    </submittedName>
</protein>
<keyword evidence="2" id="KW-1185">Reference proteome</keyword>
<gene>
    <name evidence="1" type="ORF">CALMAC_LOCUS5939</name>
</gene>
<name>A0A653C5U2_CALMS</name>
<reference evidence="1 2" key="1">
    <citation type="submission" date="2019-01" db="EMBL/GenBank/DDBJ databases">
        <authorList>
            <person name="Sayadi A."/>
        </authorList>
    </citation>
    <scope>NUCLEOTIDE SEQUENCE [LARGE SCALE GENOMIC DNA]</scope>
</reference>
<evidence type="ECO:0000313" key="1">
    <source>
        <dbReference type="EMBL" id="VEN42469.1"/>
    </source>
</evidence>
<proteinExistence type="predicted"/>
<organism evidence="1 2">
    <name type="scientific">Callosobruchus maculatus</name>
    <name type="common">Southern cowpea weevil</name>
    <name type="synonym">Pulse bruchid</name>
    <dbReference type="NCBI Taxonomy" id="64391"/>
    <lineage>
        <taxon>Eukaryota</taxon>
        <taxon>Metazoa</taxon>
        <taxon>Ecdysozoa</taxon>
        <taxon>Arthropoda</taxon>
        <taxon>Hexapoda</taxon>
        <taxon>Insecta</taxon>
        <taxon>Pterygota</taxon>
        <taxon>Neoptera</taxon>
        <taxon>Endopterygota</taxon>
        <taxon>Coleoptera</taxon>
        <taxon>Polyphaga</taxon>
        <taxon>Cucujiformia</taxon>
        <taxon>Chrysomeloidea</taxon>
        <taxon>Chrysomelidae</taxon>
        <taxon>Bruchinae</taxon>
        <taxon>Bruchini</taxon>
        <taxon>Callosobruchus</taxon>
    </lineage>
</organism>
<sequence>CIRRSVLLSHTILCSYKFYACLCLCVWNRIGTYMVKYGFGVHESYISGNFAVRSKYVTIFQ</sequence>
<dbReference type="AlphaFoldDB" id="A0A653C5U2"/>